<evidence type="ECO:0000256" key="1">
    <source>
        <dbReference type="ARBA" id="ARBA00022737"/>
    </source>
</evidence>
<dbReference type="PANTHER" id="PTHR24104:SF23">
    <property type="entry name" value="RING-TYPE E3 UBIQUITIN TRANSFERASE"/>
    <property type="match status" value="1"/>
</dbReference>
<evidence type="ECO:0000256" key="3">
    <source>
        <dbReference type="SAM" id="MobiDB-lite"/>
    </source>
</evidence>
<reference evidence="4" key="1">
    <citation type="submission" date="2023-09" db="UniProtKB">
        <authorList>
            <consortium name="Ensembl"/>
        </authorList>
    </citation>
    <scope>IDENTIFICATION</scope>
</reference>
<organism evidence="4">
    <name type="scientific">Stegastes partitus</name>
    <name type="common">bicolor damselfish</name>
    <dbReference type="NCBI Taxonomy" id="144197"/>
    <lineage>
        <taxon>Eukaryota</taxon>
        <taxon>Metazoa</taxon>
        <taxon>Chordata</taxon>
        <taxon>Craniata</taxon>
        <taxon>Vertebrata</taxon>
        <taxon>Euteleostomi</taxon>
        <taxon>Actinopterygii</taxon>
        <taxon>Neopterygii</taxon>
        <taxon>Teleostei</taxon>
        <taxon>Neoteleostei</taxon>
        <taxon>Acanthomorphata</taxon>
        <taxon>Ovalentaria</taxon>
        <taxon>Pomacentridae</taxon>
        <taxon>Stegastes</taxon>
    </lineage>
</organism>
<dbReference type="SUPFAM" id="SSF101898">
    <property type="entry name" value="NHL repeat"/>
    <property type="match status" value="1"/>
</dbReference>
<dbReference type="AlphaFoldDB" id="A0A3B5A7X2"/>
<dbReference type="Gene3D" id="2.120.10.30">
    <property type="entry name" value="TolB, C-terminal domain"/>
    <property type="match status" value="1"/>
</dbReference>
<proteinExistence type="predicted"/>
<dbReference type="InterPro" id="IPR050952">
    <property type="entry name" value="TRIM-NHL_E3_ligases"/>
</dbReference>
<feature type="compositionally biased region" description="Low complexity" evidence="3">
    <location>
        <begin position="16"/>
        <end position="25"/>
    </location>
</feature>
<dbReference type="PROSITE" id="PS51125">
    <property type="entry name" value="NHL"/>
    <property type="match status" value="2"/>
</dbReference>
<feature type="region of interest" description="Disordered" evidence="3">
    <location>
        <begin position="16"/>
        <end position="60"/>
    </location>
</feature>
<feature type="repeat" description="NHL" evidence="2">
    <location>
        <begin position="115"/>
        <end position="157"/>
    </location>
</feature>
<dbReference type="InterPro" id="IPR011042">
    <property type="entry name" value="6-blade_b-propeller_TolB-like"/>
</dbReference>
<sequence>MPFPLCCHLSRYLHLPRQQPTQQPTLPRPQAPLRGQRDEGSPLAKRRRAPRGPAVPWAPRDVFTPEGELVLKFGSNGEGNGQFNAPTGVAVDINGNIIVADWGNSRIQKITTFSLDYFQVFDGTDPLYGPQGLALTSDGHVVVADSGNHCFKVYRYLQ</sequence>
<name>A0A3B5A7X2_9TELE</name>
<dbReference type="GO" id="GO:0043161">
    <property type="term" value="P:proteasome-mediated ubiquitin-dependent protein catabolic process"/>
    <property type="evidence" value="ECO:0007669"/>
    <property type="project" value="TreeGrafter"/>
</dbReference>
<evidence type="ECO:0008006" key="5">
    <source>
        <dbReference type="Google" id="ProtNLM"/>
    </source>
</evidence>
<accession>A0A3B5A7X2</accession>
<dbReference type="GO" id="GO:0000209">
    <property type="term" value="P:protein polyubiquitination"/>
    <property type="evidence" value="ECO:0007669"/>
    <property type="project" value="TreeGrafter"/>
</dbReference>
<dbReference type="GeneTree" id="ENSGT00940000155905"/>
<evidence type="ECO:0000256" key="2">
    <source>
        <dbReference type="PROSITE-ProRule" id="PRU00504"/>
    </source>
</evidence>
<dbReference type="InterPro" id="IPR001258">
    <property type="entry name" value="NHL_repeat"/>
</dbReference>
<evidence type="ECO:0000313" key="4">
    <source>
        <dbReference type="Ensembl" id="ENSSPAP00000013994.1"/>
    </source>
</evidence>
<dbReference type="Pfam" id="PF01436">
    <property type="entry name" value="NHL"/>
    <property type="match status" value="2"/>
</dbReference>
<protein>
    <recommendedName>
        <fullName evidence="5">NHL repeat containing 3</fullName>
    </recommendedName>
</protein>
<dbReference type="GO" id="GO:0061630">
    <property type="term" value="F:ubiquitin protein ligase activity"/>
    <property type="evidence" value="ECO:0007669"/>
    <property type="project" value="TreeGrafter"/>
</dbReference>
<keyword evidence="1" id="KW-0677">Repeat</keyword>
<dbReference type="STRING" id="144197.ENSSPAP00000013994"/>
<dbReference type="Ensembl" id="ENSSPAT00000014232.1">
    <property type="protein sequence ID" value="ENSSPAP00000013994.1"/>
    <property type="gene ID" value="ENSSPAG00000010586.1"/>
</dbReference>
<feature type="repeat" description="NHL" evidence="2">
    <location>
        <begin position="70"/>
        <end position="113"/>
    </location>
</feature>
<dbReference type="PANTHER" id="PTHR24104">
    <property type="entry name" value="E3 UBIQUITIN-PROTEIN LIGASE NHLRC1-RELATED"/>
    <property type="match status" value="1"/>
</dbReference>